<dbReference type="InterPro" id="IPR008271">
    <property type="entry name" value="Ser/Thr_kinase_AS"/>
</dbReference>
<sequence>MLLLCRSHRPPEIELKRTKGLSNEKRNRLHAELVKLAKDHCGEVMIFVLADHVQAFLSENNIPPSKSFYEEMLKNQQEQQRRLAQEEQRRIEQKKKQDEKMQREILEEIQRLEEEKRDAKKLTQLAKQERRESAQVTIPGNSSKIPASNRQSPTNSNENAADQVDHKKGGNNQRRTNSNGRSKRERQLSVCSNEDNAQPYKLINFNMGSTGGFTVHRGKLIGENEQLNRSVYYGLEELTGNFVVIYEWVLQWQKKMGKFLTSEEKDKVEKCRKQIQGAESEFNSLLKLSHSNLVRYMTMCCKEKENSILVNLLVEYVNGSSLSDALNKGTRVAVERLQHYAAQLLAALDYLHNNSVVHKVLSASSVLVDGEGNVKLTDYSISKRLADICKEDVFEQTKVRFSENALPYKSGKKGDVWRLGLLLLALSQGSVVKEYPITVPSNLPNDFQDFLNKCVCLEDKARWSPQQLLEHSFVKPQLVPTPSTCNEDSREDSAGGTDCAETVIPNSQILTASLYTDTQKQLSRYYNEFEELQLLGQGAFGAVIKVKNKLDGCYYAVKRILVNPSSKHFRRIKGEVTLLSRLNHENIVRYYNAWIEKHEIQPASSPSSENMPETPPQPEADYQKKLMMSDDIEKNAPPPVTTSSVEWSTSCDRSSSVKCTERESSDEDDDEEDVFCASFLPADIYSDSDIVFENGSGNNNNNPAGRETTNAKNPEDGKMEKAEVIIEPQTVHYLYIQMEYCEKSTLRDTIDRGLYRDINRLWRLFREILDGLAYIHEQGMIHRDLKPVNIFLDSNDHVKIGDFGLATDHLANPAGDRQETEGSGSIHFIKPDPAGNLTGMVGTALYVSPEVQGNTKASYNQKVDLFSLGIIFFEMSYHPMDTTSERISVLSKLRMPTIEFPEDFDEERCSKQRLIIGWLLNHDPAKRPTAVELLKSKHLPPPQMEESELHEMLHHALANTSSKVYRTLVTQIFSQHITPAMDFTYDIDVHKGSFSTHHAILRHFVYETVCRVFKRHGATWLHTPLLMPKNKKLYEGSEGAYFMDHSGMLVMLPHDLRIPFARFVARNNITSLKRYCIERVFRPRKPDRSHPRELLECAFDIVTPITNNLLPDAEVIYTVFEIIQEFPVLQELNYSIYLNHTSLLKAVLLHCGIPEDKLQPVCNILCDSMMGKLTKQEVEAKFCNLSLSPNNLLHLYKYTENKLDLKELRDVLKPLMKGKMAVSQLVKQALKELEEVMELLKKLDVKLKVVVNLGLVYKVQQHSGVIFQFVALVKRRHHIVPDILAAGGRYDNLILEFQRPQVVGPLPSAVGVSLALDKISTLCNSSEQPVTCHCEILVVAVGSVSLDRAIVLILQLWKSGIKAELLHNVTQEEAQEHCKQVGISHSILISDKESKHVKVRSFEKDKQTEKRILEAEVVEHLKKIKSKISDEKSNRESPESPSSQNLKGSLSSSAGPFESHGSSLVPNFNLISPEKLSASMKRRYEEKVLSRLQTFVSNLQQKSNDIEVLAVDISKETLISFLSLEYGGDEQAFNVSVQHLLSRSTKQRYLKSICDQIHHFKLIKRVSCLVLYSYRDDYYRILF</sequence>
<dbReference type="FunFam" id="3.30.930.10:FF:000031">
    <property type="entry name" value="Eukaryotic translation initiation factor 2-alpha kinase 4"/>
    <property type="match status" value="1"/>
</dbReference>
<comment type="similarity">
    <text evidence="7">Belongs to the protein kinase superfamily. Ser/Thr protein kinase family. GCN2 subfamily.</text>
</comment>
<dbReference type="InterPro" id="IPR045864">
    <property type="entry name" value="aa-tRNA-synth_II/BPL/LPL"/>
</dbReference>
<feature type="compositionally biased region" description="Polar residues" evidence="14">
    <location>
        <begin position="134"/>
        <end position="160"/>
    </location>
</feature>
<evidence type="ECO:0000313" key="17">
    <source>
        <dbReference type="EMBL" id="GCC35800.1"/>
    </source>
</evidence>
<feature type="active site" description="Proton acceptor" evidence="10">
    <location>
        <position position="784"/>
    </location>
</feature>
<dbReference type="Gene3D" id="1.10.510.10">
    <property type="entry name" value="Transferase(Phosphotransferase) domain 1"/>
    <property type="match status" value="2"/>
</dbReference>
<dbReference type="PIRSF" id="PIRSF000660">
    <property type="entry name" value="Ser/Thr_PK_GCN2"/>
    <property type="match status" value="1"/>
</dbReference>
<feature type="compositionally biased region" description="Polar residues" evidence="14">
    <location>
        <begin position="170"/>
        <end position="180"/>
    </location>
</feature>
<dbReference type="GO" id="GO:0004694">
    <property type="term" value="F:eukaryotic translation initiation factor 2alpha kinase activity"/>
    <property type="evidence" value="ECO:0007669"/>
    <property type="project" value="InterPro"/>
</dbReference>
<dbReference type="CDD" id="cd14012">
    <property type="entry name" value="PK_eIF2AK_GCN2_rpt1"/>
    <property type="match status" value="1"/>
</dbReference>
<keyword evidence="5" id="KW-0418">Kinase</keyword>
<feature type="binding site" evidence="11">
    <location>
        <begin position="535"/>
        <end position="543"/>
    </location>
    <ligand>
        <name>ATP</name>
        <dbReference type="ChEBI" id="CHEBI:30616"/>
    </ligand>
</feature>
<dbReference type="SUPFAM" id="SSF56112">
    <property type="entry name" value="Protein kinase-like (PK-like)"/>
    <property type="match status" value="2"/>
</dbReference>
<organism evidence="17 18">
    <name type="scientific">Chiloscyllium punctatum</name>
    <name type="common">Brownbanded bambooshark</name>
    <name type="synonym">Hemiscyllium punctatum</name>
    <dbReference type="NCBI Taxonomy" id="137246"/>
    <lineage>
        <taxon>Eukaryota</taxon>
        <taxon>Metazoa</taxon>
        <taxon>Chordata</taxon>
        <taxon>Craniata</taxon>
        <taxon>Vertebrata</taxon>
        <taxon>Chondrichthyes</taxon>
        <taxon>Elasmobranchii</taxon>
        <taxon>Galeomorphii</taxon>
        <taxon>Galeoidea</taxon>
        <taxon>Orectolobiformes</taxon>
        <taxon>Hemiscylliidae</taxon>
        <taxon>Chiloscyllium</taxon>
    </lineage>
</organism>
<evidence type="ECO:0000256" key="13">
    <source>
        <dbReference type="SAM" id="Coils"/>
    </source>
</evidence>
<proteinExistence type="inferred from homology"/>
<dbReference type="Gene3D" id="3.30.200.20">
    <property type="entry name" value="Phosphorylase Kinase, domain 1"/>
    <property type="match status" value="1"/>
</dbReference>
<feature type="domain" description="RWD" evidence="16">
    <location>
        <begin position="1"/>
        <end position="60"/>
    </location>
</feature>
<feature type="compositionally biased region" description="Basic and acidic residues" evidence="14">
    <location>
        <begin position="124"/>
        <end position="133"/>
    </location>
</feature>
<dbReference type="InterPro" id="IPR016135">
    <property type="entry name" value="UBQ-conjugating_enzyme/RWD"/>
</dbReference>
<dbReference type="FunFam" id="1.10.510.10:FF:000338">
    <property type="entry name" value="Eukaryotic translation initiation factor 2-alpha kinase"/>
    <property type="match status" value="1"/>
</dbReference>
<evidence type="ECO:0000256" key="10">
    <source>
        <dbReference type="PIRSR" id="PIRSR000660-1"/>
    </source>
</evidence>
<evidence type="ECO:0000313" key="18">
    <source>
        <dbReference type="Proteomes" id="UP000287033"/>
    </source>
</evidence>
<accession>A0A401SZJ1</accession>
<keyword evidence="13" id="KW-0175">Coiled coil</keyword>
<feature type="compositionally biased region" description="Basic and acidic residues" evidence="14">
    <location>
        <begin position="1428"/>
        <end position="1438"/>
    </location>
</feature>
<evidence type="ECO:0000256" key="9">
    <source>
        <dbReference type="ARBA" id="ARBA00048679"/>
    </source>
</evidence>
<comment type="catalytic activity">
    <reaction evidence="8">
        <text>L-threonyl-[protein] + ATP = O-phospho-L-threonyl-[protein] + ADP + H(+)</text>
        <dbReference type="Rhea" id="RHEA:46608"/>
        <dbReference type="Rhea" id="RHEA-COMP:11060"/>
        <dbReference type="Rhea" id="RHEA-COMP:11605"/>
        <dbReference type="ChEBI" id="CHEBI:15378"/>
        <dbReference type="ChEBI" id="CHEBI:30013"/>
        <dbReference type="ChEBI" id="CHEBI:30616"/>
        <dbReference type="ChEBI" id="CHEBI:61977"/>
        <dbReference type="ChEBI" id="CHEBI:456216"/>
        <dbReference type="EC" id="2.7.11.1"/>
    </reaction>
</comment>
<dbReference type="InterPro" id="IPR041715">
    <property type="entry name" value="HisRS-like_core"/>
</dbReference>
<dbReference type="InterPro" id="IPR016255">
    <property type="entry name" value="Gcn2"/>
</dbReference>
<dbReference type="OrthoDB" id="6778822at2759"/>
<dbReference type="CDD" id="cd14046">
    <property type="entry name" value="STKc_EIF2AK4_GCN2_rpt2"/>
    <property type="match status" value="1"/>
</dbReference>
<dbReference type="FunFam" id="3.30.200.20:FF:000308">
    <property type="entry name" value="Eukaryotic translation initiation factor 2-alpha kinase 4"/>
    <property type="match status" value="1"/>
</dbReference>
<keyword evidence="3" id="KW-0808">Transferase</keyword>
<comment type="caution">
    <text evidence="17">The sequence shown here is derived from an EMBL/GenBank/DDBJ whole genome shotgun (WGS) entry which is preliminary data.</text>
</comment>
<dbReference type="Gene3D" id="3.40.50.800">
    <property type="entry name" value="Anticodon-binding domain"/>
    <property type="match status" value="1"/>
</dbReference>
<dbReference type="InterPro" id="IPR017441">
    <property type="entry name" value="Protein_kinase_ATP_BS"/>
</dbReference>
<dbReference type="PANTHER" id="PTHR11042">
    <property type="entry name" value="EUKARYOTIC TRANSLATION INITIATION FACTOR 2-ALPHA KINASE EIF2-ALPHA KINASE -RELATED"/>
    <property type="match status" value="1"/>
</dbReference>
<dbReference type="GO" id="GO:0005524">
    <property type="term" value="F:ATP binding"/>
    <property type="evidence" value="ECO:0007669"/>
    <property type="project" value="UniProtKB-UniRule"/>
</dbReference>
<name>A0A401SZJ1_CHIPU</name>
<reference evidence="17 18" key="1">
    <citation type="journal article" date="2018" name="Nat. Ecol. Evol.">
        <title>Shark genomes provide insights into elasmobranch evolution and the origin of vertebrates.</title>
        <authorList>
            <person name="Hara Y"/>
            <person name="Yamaguchi K"/>
            <person name="Onimaru K"/>
            <person name="Kadota M"/>
            <person name="Koyanagi M"/>
            <person name="Keeley SD"/>
            <person name="Tatsumi K"/>
            <person name="Tanaka K"/>
            <person name="Motone F"/>
            <person name="Kageyama Y"/>
            <person name="Nozu R"/>
            <person name="Adachi N"/>
            <person name="Nishimura O"/>
            <person name="Nakagawa R"/>
            <person name="Tanegashima C"/>
            <person name="Kiyatake I"/>
            <person name="Matsumoto R"/>
            <person name="Murakumo K"/>
            <person name="Nishida K"/>
            <person name="Terakita A"/>
            <person name="Kuratani S"/>
            <person name="Sato K"/>
            <person name="Hyodo S Kuraku.S."/>
        </authorList>
    </citation>
    <scope>NUCLEOTIDE SEQUENCE [LARGE SCALE GENOMIC DNA]</scope>
</reference>
<feature type="region of interest" description="Disordered" evidence="14">
    <location>
        <begin position="692"/>
        <end position="714"/>
    </location>
</feature>
<dbReference type="EMBL" id="BEZZ01000745">
    <property type="protein sequence ID" value="GCC35800.1"/>
    <property type="molecule type" value="Genomic_DNA"/>
</dbReference>
<dbReference type="InterPro" id="IPR050339">
    <property type="entry name" value="CC_SR_Kinase"/>
</dbReference>
<keyword evidence="2" id="KW-0723">Serine/threonine-protein kinase</keyword>
<keyword evidence="6 11" id="KW-0067">ATP-binding</keyword>
<dbReference type="PROSITE" id="PS00107">
    <property type="entry name" value="PROTEIN_KINASE_ATP"/>
    <property type="match status" value="1"/>
</dbReference>
<dbReference type="EC" id="2.7.11.1" evidence="1"/>
<dbReference type="PROSITE" id="PS50011">
    <property type="entry name" value="PROTEIN_KINASE_DOM"/>
    <property type="match status" value="2"/>
</dbReference>
<feature type="region of interest" description="Disordered" evidence="14">
    <location>
        <begin position="79"/>
        <end position="101"/>
    </location>
</feature>
<evidence type="ECO:0000256" key="12">
    <source>
        <dbReference type="PROSITE-ProRule" id="PRU10141"/>
    </source>
</evidence>
<dbReference type="STRING" id="137246.A0A401SZJ1"/>
<dbReference type="InterPro" id="IPR011009">
    <property type="entry name" value="Kinase-like_dom_sf"/>
</dbReference>
<evidence type="ECO:0000256" key="3">
    <source>
        <dbReference type="ARBA" id="ARBA00022679"/>
    </source>
</evidence>
<dbReference type="FunFam" id="1.10.510.10:FF:000353">
    <property type="entry name" value="Eukaryotic translation initiation factor 2-alpha kinase 4"/>
    <property type="match status" value="1"/>
</dbReference>
<dbReference type="SUPFAM" id="SSF55681">
    <property type="entry name" value="Class II aaRS and biotin synthetases"/>
    <property type="match status" value="1"/>
</dbReference>
<feature type="domain" description="Protein kinase" evidence="15">
    <location>
        <begin position="231"/>
        <end position="474"/>
    </location>
</feature>
<evidence type="ECO:0000256" key="1">
    <source>
        <dbReference type="ARBA" id="ARBA00012513"/>
    </source>
</evidence>
<dbReference type="InterPro" id="IPR006575">
    <property type="entry name" value="RWD_dom"/>
</dbReference>
<dbReference type="InterPro" id="IPR036621">
    <property type="entry name" value="Anticodon-bd_dom_sf"/>
</dbReference>
<dbReference type="GO" id="GO:0005737">
    <property type="term" value="C:cytoplasm"/>
    <property type="evidence" value="ECO:0007669"/>
    <property type="project" value="TreeGrafter"/>
</dbReference>
<evidence type="ECO:0000259" key="15">
    <source>
        <dbReference type="PROSITE" id="PS50011"/>
    </source>
</evidence>
<keyword evidence="4 11" id="KW-0547">Nucleotide-binding</keyword>
<feature type="region of interest" description="Disordered" evidence="14">
    <location>
        <begin position="1428"/>
        <end position="1458"/>
    </location>
</feature>
<dbReference type="InterPro" id="IPR000719">
    <property type="entry name" value="Prot_kinase_dom"/>
</dbReference>
<dbReference type="GO" id="GO:0000077">
    <property type="term" value="P:DNA damage checkpoint signaling"/>
    <property type="evidence" value="ECO:0007669"/>
    <property type="project" value="InterPro"/>
</dbReference>
<dbReference type="Pfam" id="PF05773">
    <property type="entry name" value="RWD"/>
    <property type="match status" value="1"/>
</dbReference>
<dbReference type="OMA" id="FEDIAWD"/>
<dbReference type="Gene3D" id="3.30.930.10">
    <property type="entry name" value="Bira Bifunctional Protein, Domain 2"/>
    <property type="match status" value="1"/>
</dbReference>
<feature type="coiled-coil region" evidence="13">
    <location>
        <begin position="261"/>
        <end position="288"/>
    </location>
</feature>
<feature type="compositionally biased region" description="Low complexity" evidence="14">
    <location>
        <begin position="1440"/>
        <end position="1453"/>
    </location>
</feature>
<keyword evidence="18" id="KW-1185">Reference proteome</keyword>
<dbReference type="FunFam" id="3.40.50.800:FF:000009">
    <property type="entry name" value="Eukaryotic translation initiation factor 2-alpha kinase"/>
    <property type="match status" value="1"/>
</dbReference>
<dbReference type="SMART" id="SM00220">
    <property type="entry name" value="S_TKc"/>
    <property type="match status" value="2"/>
</dbReference>
<dbReference type="Gene3D" id="3.10.110.10">
    <property type="entry name" value="Ubiquitin Conjugating Enzyme"/>
    <property type="match status" value="1"/>
</dbReference>
<evidence type="ECO:0000256" key="8">
    <source>
        <dbReference type="ARBA" id="ARBA00047899"/>
    </source>
</evidence>
<evidence type="ECO:0000259" key="16">
    <source>
        <dbReference type="PROSITE" id="PS50908"/>
    </source>
</evidence>
<dbReference type="PROSITE" id="PS50908">
    <property type="entry name" value="RWD"/>
    <property type="match status" value="1"/>
</dbReference>
<dbReference type="PROSITE" id="PS00108">
    <property type="entry name" value="PROTEIN_KINASE_ST"/>
    <property type="match status" value="1"/>
</dbReference>
<dbReference type="Pfam" id="PF00069">
    <property type="entry name" value="Pkinase"/>
    <property type="match status" value="3"/>
</dbReference>
<gene>
    <name evidence="17" type="ORF">chiPu_0014288</name>
</gene>
<dbReference type="Proteomes" id="UP000287033">
    <property type="component" value="Unassembled WGS sequence"/>
</dbReference>
<evidence type="ECO:0000256" key="2">
    <source>
        <dbReference type="ARBA" id="ARBA00022527"/>
    </source>
</evidence>
<feature type="binding site" evidence="11 12">
    <location>
        <position position="558"/>
    </location>
    <ligand>
        <name>ATP</name>
        <dbReference type="ChEBI" id="CHEBI:30616"/>
    </ligand>
</feature>
<protein>
    <recommendedName>
        <fullName evidence="1">non-specific serine/threonine protein kinase</fullName>
        <ecNumber evidence="1">2.7.11.1</ecNumber>
    </recommendedName>
</protein>
<evidence type="ECO:0000256" key="11">
    <source>
        <dbReference type="PIRSR" id="PIRSR000660-2"/>
    </source>
</evidence>
<dbReference type="PANTHER" id="PTHR11042:SF136">
    <property type="entry name" value="EIF-2-ALPHA KINASE GCN2"/>
    <property type="match status" value="1"/>
</dbReference>
<evidence type="ECO:0000256" key="14">
    <source>
        <dbReference type="SAM" id="MobiDB-lite"/>
    </source>
</evidence>
<dbReference type="Pfam" id="PF13393">
    <property type="entry name" value="tRNA-synt_His"/>
    <property type="match status" value="1"/>
</dbReference>
<comment type="catalytic activity">
    <reaction evidence="9">
        <text>L-seryl-[protein] + ATP = O-phospho-L-seryl-[protein] + ADP + H(+)</text>
        <dbReference type="Rhea" id="RHEA:17989"/>
        <dbReference type="Rhea" id="RHEA-COMP:9863"/>
        <dbReference type="Rhea" id="RHEA-COMP:11604"/>
        <dbReference type="ChEBI" id="CHEBI:15378"/>
        <dbReference type="ChEBI" id="CHEBI:29999"/>
        <dbReference type="ChEBI" id="CHEBI:30616"/>
        <dbReference type="ChEBI" id="CHEBI:83421"/>
        <dbReference type="ChEBI" id="CHEBI:456216"/>
        <dbReference type="EC" id="2.7.11.1"/>
    </reaction>
</comment>
<evidence type="ECO:0000256" key="6">
    <source>
        <dbReference type="ARBA" id="ARBA00022840"/>
    </source>
</evidence>
<feature type="region of interest" description="Disordered" evidence="14">
    <location>
        <begin position="124"/>
        <end position="191"/>
    </location>
</feature>
<evidence type="ECO:0000256" key="4">
    <source>
        <dbReference type="ARBA" id="ARBA00022741"/>
    </source>
</evidence>
<evidence type="ECO:0000256" key="5">
    <source>
        <dbReference type="ARBA" id="ARBA00022777"/>
    </source>
</evidence>
<feature type="domain" description="Protein kinase" evidence="15">
    <location>
        <begin position="529"/>
        <end position="953"/>
    </location>
</feature>
<dbReference type="SUPFAM" id="SSF54495">
    <property type="entry name" value="UBC-like"/>
    <property type="match status" value="1"/>
</dbReference>
<dbReference type="GO" id="GO:0005634">
    <property type="term" value="C:nucleus"/>
    <property type="evidence" value="ECO:0007669"/>
    <property type="project" value="TreeGrafter"/>
</dbReference>
<evidence type="ECO:0000256" key="7">
    <source>
        <dbReference type="ARBA" id="ARBA00037982"/>
    </source>
</evidence>